<proteinExistence type="predicted"/>
<feature type="chain" id="PRO_5010516935" evidence="1">
    <location>
        <begin position="25"/>
        <end position="80"/>
    </location>
</feature>
<gene>
    <name evidence="2" type="ORF">APZ41_003250</name>
</gene>
<evidence type="ECO:0000256" key="1">
    <source>
        <dbReference type="SAM" id="SignalP"/>
    </source>
</evidence>
<accession>A0A1S8D9W2</accession>
<comment type="caution">
    <text evidence="2">The sequence shown here is derived from an EMBL/GenBank/DDBJ whole genome shotgun (WGS) entry which is preliminary data.</text>
</comment>
<sequence>MFRSLALAATLVAAGFLFGPQAAAAVSQPAGLHQARPVPEGLVEVRSYSGRSRSASVRTRSHYFRPAGRSVVRGLRSRLH</sequence>
<protein>
    <submittedName>
        <fullName evidence="2">Uncharacterized protein</fullName>
    </submittedName>
</protein>
<keyword evidence="1" id="KW-0732">Signal</keyword>
<feature type="signal peptide" evidence="1">
    <location>
        <begin position="1"/>
        <end position="24"/>
    </location>
</feature>
<dbReference type="AlphaFoldDB" id="A0A1S8D9W2"/>
<dbReference type="RefSeq" id="WP_058390182.1">
    <property type="nucleotide sequence ID" value="NZ_CP147879.1"/>
</dbReference>
<dbReference type="EMBL" id="LLWF02000005">
    <property type="protein sequence ID" value="ONH84597.1"/>
    <property type="molecule type" value="Genomic_DNA"/>
</dbReference>
<reference evidence="2" key="1">
    <citation type="submission" date="2016-12" db="EMBL/GenBank/DDBJ databases">
        <title>Draft genome sequence of Roseomonas mucosa strain AU37, isolated from a peripheral intravenous catheter.</title>
        <authorList>
            <person name="Choudhury M.A."/>
            <person name="Sidjabat H.E."/>
            <person name="Wailan A.M."/>
            <person name="Zhang L."/>
            <person name="Marsh N.M."/>
            <person name="Rickard C.M."/>
            <person name="Davies M."/>
            <person name="Mcmillan D.J."/>
        </authorList>
    </citation>
    <scope>NUCLEOTIDE SEQUENCE [LARGE SCALE GENOMIC DNA]</scope>
    <source>
        <strain evidence="2">AU37</strain>
    </source>
</reference>
<evidence type="ECO:0000313" key="3">
    <source>
        <dbReference type="Proteomes" id="UP000054844"/>
    </source>
</evidence>
<dbReference type="Proteomes" id="UP000054844">
    <property type="component" value="Unassembled WGS sequence"/>
</dbReference>
<keyword evidence="3" id="KW-1185">Reference proteome</keyword>
<organism evidence="2 3">
    <name type="scientific">Roseomonas mucosa</name>
    <dbReference type="NCBI Taxonomy" id="207340"/>
    <lineage>
        <taxon>Bacteria</taxon>
        <taxon>Pseudomonadati</taxon>
        <taxon>Pseudomonadota</taxon>
        <taxon>Alphaproteobacteria</taxon>
        <taxon>Acetobacterales</taxon>
        <taxon>Roseomonadaceae</taxon>
        <taxon>Roseomonas</taxon>
    </lineage>
</organism>
<evidence type="ECO:0000313" key="2">
    <source>
        <dbReference type="EMBL" id="ONH84597.1"/>
    </source>
</evidence>
<name>A0A1S8D9W2_9PROT</name>